<proteinExistence type="predicted"/>
<protein>
    <submittedName>
        <fullName evidence="2">Uncharacterized protein</fullName>
    </submittedName>
</protein>
<evidence type="ECO:0000313" key="2">
    <source>
        <dbReference type="EMBL" id="OPA77221.1"/>
    </source>
</evidence>
<feature type="coiled-coil region" evidence="1">
    <location>
        <begin position="36"/>
        <end position="63"/>
    </location>
</feature>
<sequence length="93" mass="10823">MDFKKTKIKVAAENLLQAANSLVNSINMYGDRPKYLTDYKLKAEQLLKDIEDYEARLEASFALEVLQPYMDDSTYDNVGDKLNNSMYRIFRTN</sequence>
<reference evidence="2 3" key="1">
    <citation type="submission" date="2016-08" db="EMBL/GenBank/DDBJ databases">
        <title>Campylobacter species from sea mammals.</title>
        <authorList>
            <person name="Gilbert M.J."/>
            <person name="Byrne B.A."/>
            <person name="Zomer A.L."/>
            <person name="Wagenaar J.A."/>
        </authorList>
    </citation>
    <scope>NUCLEOTIDE SEQUENCE [LARGE SCALE GENOMIC DNA]</scope>
    <source>
        <strain evidence="2 3">1105248</strain>
    </source>
</reference>
<name>A0AAX0L9C1_9BACT</name>
<dbReference type="EMBL" id="MCRK01000036">
    <property type="protein sequence ID" value="OPA77221.1"/>
    <property type="molecule type" value="Genomic_DNA"/>
</dbReference>
<gene>
    <name evidence="2" type="ORF">BFG04_03760</name>
</gene>
<organism evidence="2 3">
    <name type="scientific">Campylobacter pinnipediorum subsp. pinnipediorum</name>
    <dbReference type="NCBI Taxonomy" id="1660067"/>
    <lineage>
        <taxon>Bacteria</taxon>
        <taxon>Pseudomonadati</taxon>
        <taxon>Campylobacterota</taxon>
        <taxon>Epsilonproteobacteria</taxon>
        <taxon>Campylobacterales</taxon>
        <taxon>Campylobacteraceae</taxon>
        <taxon>Campylobacter</taxon>
    </lineage>
</organism>
<dbReference type="RefSeq" id="WP_078387694.1">
    <property type="nucleotide sequence ID" value="NZ_CP012546.1"/>
</dbReference>
<evidence type="ECO:0000256" key="1">
    <source>
        <dbReference type="SAM" id="Coils"/>
    </source>
</evidence>
<comment type="caution">
    <text evidence="2">The sequence shown here is derived from an EMBL/GenBank/DDBJ whole genome shotgun (WGS) entry which is preliminary data.</text>
</comment>
<accession>A0AAX0L9C1</accession>
<dbReference type="AlphaFoldDB" id="A0AAX0L9C1"/>
<evidence type="ECO:0000313" key="3">
    <source>
        <dbReference type="Proteomes" id="UP000189728"/>
    </source>
</evidence>
<keyword evidence="1" id="KW-0175">Coiled coil</keyword>
<dbReference type="Proteomes" id="UP000189728">
    <property type="component" value="Unassembled WGS sequence"/>
</dbReference>